<name>A0A0W0G581_MONRR</name>
<evidence type="ECO:0000313" key="2">
    <source>
        <dbReference type="EMBL" id="KTB43729.1"/>
    </source>
</evidence>
<proteinExistence type="predicted"/>
<comment type="caution">
    <text evidence="2">The sequence shown here is derived from an EMBL/GenBank/DDBJ whole genome shotgun (WGS) entry which is preliminary data.</text>
</comment>
<evidence type="ECO:0000313" key="3">
    <source>
        <dbReference type="Proteomes" id="UP000054988"/>
    </source>
</evidence>
<feature type="region of interest" description="Disordered" evidence="1">
    <location>
        <begin position="66"/>
        <end position="85"/>
    </location>
</feature>
<gene>
    <name evidence="2" type="ORF">WG66_3701</name>
</gene>
<protein>
    <submittedName>
        <fullName evidence="2">Uncharacterized protein</fullName>
    </submittedName>
</protein>
<evidence type="ECO:0000256" key="1">
    <source>
        <dbReference type="SAM" id="MobiDB-lite"/>
    </source>
</evidence>
<dbReference type="AlphaFoldDB" id="A0A0W0G581"/>
<reference evidence="2 3" key="1">
    <citation type="submission" date="2015-12" db="EMBL/GenBank/DDBJ databases">
        <title>Draft genome sequence of Moniliophthora roreri, the causal agent of frosty pod rot of cacao.</title>
        <authorList>
            <person name="Aime M.C."/>
            <person name="Diaz-Valderrama J.R."/>
            <person name="Kijpornyongpan T."/>
            <person name="Phillips-Mora W."/>
        </authorList>
    </citation>
    <scope>NUCLEOTIDE SEQUENCE [LARGE SCALE GENOMIC DNA]</scope>
    <source>
        <strain evidence="2 3">MCA 2952</strain>
    </source>
</reference>
<feature type="compositionally biased region" description="Basic and acidic residues" evidence="1">
    <location>
        <begin position="395"/>
        <end position="407"/>
    </location>
</feature>
<feature type="region of interest" description="Disordered" evidence="1">
    <location>
        <begin position="189"/>
        <end position="213"/>
    </location>
</feature>
<sequence length="473" mass="51189">MSQGHPPAQPKIISHSVLNGKVTTSGWPCGSGPPSYSSPASSRQESAVKGPSGQGSLLTITFASKVPAKSHPQPPSRAPANAWRRPTGRFKGYRNAEDLLLLAETAVAVGACTVKRGEKHVVFEKLGQVMHAKGVEGSDAVFSKRLNELLAWYESSGESPDNIRETIDLGGASLRDKITAALRILSEQKRKEQPLQPNVSNPIKVEPDDGEPSLFPVAASSAKTPAQPLPRPMVTPMSLPPISFLSSGISDSSSVSTSPTKPCEVATAVAAVEPNPFLTSPISCNSINPQLLYKISPEFTRLPPHPYNRPADPSTALRSFSINDISDLLNAEPVKPQAQSAEQFLESALNSPLFSNESVSASPASAPGIAWVPLPNNSLSGNDQDAGGVSSESSRSTEIRGTKRTRDDDDSEEGGWRIREFLEADQRERRGREELFLKEIREISRRQLEDIENARAFREDAMKVLRRIKMTFT</sequence>
<feature type="compositionally biased region" description="Low complexity" evidence="1">
    <location>
        <begin position="25"/>
        <end position="42"/>
    </location>
</feature>
<feature type="region of interest" description="Disordered" evidence="1">
    <location>
        <begin position="23"/>
        <end position="54"/>
    </location>
</feature>
<dbReference type="Proteomes" id="UP000054988">
    <property type="component" value="Unassembled WGS sequence"/>
</dbReference>
<organism evidence="2 3">
    <name type="scientific">Moniliophthora roreri</name>
    <name type="common">Frosty pod rot fungus</name>
    <name type="synonym">Monilia roreri</name>
    <dbReference type="NCBI Taxonomy" id="221103"/>
    <lineage>
        <taxon>Eukaryota</taxon>
        <taxon>Fungi</taxon>
        <taxon>Dikarya</taxon>
        <taxon>Basidiomycota</taxon>
        <taxon>Agaricomycotina</taxon>
        <taxon>Agaricomycetes</taxon>
        <taxon>Agaricomycetidae</taxon>
        <taxon>Agaricales</taxon>
        <taxon>Marasmiineae</taxon>
        <taxon>Marasmiaceae</taxon>
        <taxon>Moniliophthora</taxon>
    </lineage>
</organism>
<dbReference type="EMBL" id="LATX01001098">
    <property type="protein sequence ID" value="KTB43729.1"/>
    <property type="molecule type" value="Genomic_DNA"/>
</dbReference>
<feature type="region of interest" description="Disordered" evidence="1">
    <location>
        <begin position="375"/>
        <end position="413"/>
    </location>
</feature>
<accession>A0A0W0G581</accession>